<feature type="transmembrane region" description="Helical" evidence="1">
    <location>
        <begin position="24"/>
        <end position="41"/>
    </location>
</feature>
<keyword evidence="1" id="KW-1133">Transmembrane helix</keyword>
<gene>
    <name evidence="2" type="ORF">ACFPMF_01635</name>
</gene>
<dbReference type="RefSeq" id="WP_379840682.1">
    <property type="nucleotide sequence ID" value="NZ_JBHSMA010000001.1"/>
</dbReference>
<organism evidence="2 3">
    <name type="scientific">Larkinella bovis</name>
    <dbReference type="NCBI Taxonomy" id="683041"/>
    <lineage>
        <taxon>Bacteria</taxon>
        <taxon>Pseudomonadati</taxon>
        <taxon>Bacteroidota</taxon>
        <taxon>Cytophagia</taxon>
        <taxon>Cytophagales</taxon>
        <taxon>Spirosomataceae</taxon>
        <taxon>Larkinella</taxon>
    </lineage>
</organism>
<name>A0ABW0I9L5_9BACT</name>
<comment type="caution">
    <text evidence="2">The sequence shown here is derived from an EMBL/GenBank/DDBJ whole genome shotgun (WGS) entry which is preliminary data.</text>
</comment>
<keyword evidence="1" id="KW-0472">Membrane</keyword>
<keyword evidence="3" id="KW-1185">Reference proteome</keyword>
<proteinExistence type="predicted"/>
<feature type="transmembrane region" description="Helical" evidence="1">
    <location>
        <begin position="238"/>
        <end position="259"/>
    </location>
</feature>
<reference evidence="3" key="1">
    <citation type="journal article" date="2019" name="Int. J. Syst. Evol. Microbiol.">
        <title>The Global Catalogue of Microorganisms (GCM) 10K type strain sequencing project: providing services to taxonomists for standard genome sequencing and annotation.</title>
        <authorList>
            <consortium name="The Broad Institute Genomics Platform"/>
            <consortium name="The Broad Institute Genome Sequencing Center for Infectious Disease"/>
            <person name="Wu L."/>
            <person name="Ma J."/>
        </authorList>
    </citation>
    <scope>NUCLEOTIDE SEQUENCE [LARGE SCALE GENOMIC DNA]</scope>
    <source>
        <strain evidence="3">CCUG 55250</strain>
    </source>
</reference>
<feature type="transmembrane region" description="Helical" evidence="1">
    <location>
        <begin position="154"/>
        <end position="173"/>
    </location>
</feature>
<evidence type="ECO:0008006" key="4">
    <source>
        <dbReference type="Google" id="ProtNLM"/>
    </source>
</evidence>
<feature type="transmembrane region" description="Helical" evidence="1">
    <location>
        <begin position="101"/>
        <end position="122"/>
    </location>
</feature>
<keyword evidence="1" id="KW-0812">Transmembrane</keyword>
<protein>
    <recommendedName>
        <fullName evidence="4">ABC transporter permease</fullName>
    </recommendedName>
</protein>
<sequence length="264" mass="30182">MNQTFSFHRFGLVLKLHLSEHLKSYLLGMGVLLGIWMVLLLPSVENINAFGESVYRSHSFMFGFLFCGTGAWFASEAFKVVSTPLRGIPHLMLPASRLEKFLVALLLLLVFIPVFLGIFYAVEGLCFSLINAKLPASSPKYELLNPLGRYMDSFMRNLMFITPSFFLLGSIYFPKLPFVKTGVIAFTLLLFTTIYLNSFIIRQLFPARDRYGSTLFQEVSFTEDGRTYFVELQGTPQLIINGILLLMIPSLWFISYVRFKEKQL</sequence>
<feature type="transmembrane region" description="Helical" evidence="1">
    <location>
        <begin position="185"/>
        <end position="205"/>
    </location>
</feature>
<evidence type="ECO:0000256" key="1">
    <source>
        <dbReference type="SAM" id="Phobius"/>
    </source>
</evidence>
<accession>A0ABW0I9L5</accession>
<dbReference type="EMBL" id="JBHSMA010000001">
    <property type="protein sequence ID" value="MFC5407992.1"/>
    <property type="molecule type" value="Genomic_DNA"/>
</dbReference>
<dbReference type="Proteomes" id="UP001596106">
    <property type="component" value="Unassembled WGS sequence"/>
</dbReference>
<evidence type="ECO:0000313" key="2">
    <source>
        <dbReference type="EMBL" id="MFC5407992.1"/>
    </source>
</evidence>
<evidence type="ECO:0000313" key="3">
    <source>
        <dbReference type="Proteomes" id="UP001596106"/>
    </source>
</evidence>
<feature type="transmembrane region" description="Helical" evidence="1">
    <location>
        <begin position="61"/>
        <end position="81"/>
    </location>
</feature>